<name>A0A521AZB8_9SPHI</name>
<evidence type="ECO:0000313" key="1">
    <source>
        <dbReference type="EMBL" id="SMO40139.1"/>
    </source>
</evidence>
<reference evidence="1 2" key="1">
    <citation type="submission" date="2017-05" db="EMBL/GenBank/DDBJ databases">
        <authorList>
            <person name="Varghese N."/>
            <person name="Submissions S."/>
        </authorList>
    </citation>
    <scope>NUCLEOTIDE SEQUENCE [LARGE SCALE GENOMIC DNA]</scope>
    <source>
        <strain evidence="1 2">DSM 21342</strain>
    </source>
</reference>
<organism evidence="1 2">
    <name type="scientific">Solitalea koreensis</name>
    <dbReference type="NCBI Taxonomy" id="543615"/>
    <lineage>
        <taxon>Bacteria</taxon>
        <taxon>Pseudomonadati</taxon>
        <taxon>Bacteroidota</taxon>
        <taxon>Sphingobacteriia</taxon>
        <taxon>Sphingobacteriales</taxon>
        <taxon>Sphingobacteriaceae</taxon>
        <taxon>Solitalea</taxon>
    </lineage>
</organism>
<dbReference type="OrthoDB" id="594666at2"/>
<evidence type="ECO:0008006" key="3">
    <source>
        <dbReference type="Google" id="ProtNLM"/>
    </source>
</evidence>
<keyword evidence="2" id="KW-1185">Reference proteome</keyword>
<dbReference type="AlphaFoldDB" id="A0A521AZB8"/>
<dbReference type="RefSeq" id="WP_142601224.1">
    <property type="nucleotide sequence ID" value="NZ_FXSZ01000001.1"/>
</dbReference>
<sequence length="352" mass="40432">MNKELFHKYLNEARRQNFSADSDLKQAIAKYSYCATLHFLLAKSYRNQNSVINYPVAQGIAAAYASNREALYEFIYPQPEFEEEVVAKVPAVEEAPFNTFAANFRNKMAQLEAENPLKEDAEEDTFSEETDDIVSIEDDSASDFGAFTLAHQLEVVDIDIEESNDPISAIEEPVEGSNELIKFNPLATGVALNIDDHLPHTFTFWLRRIRQLQEPANAQQVITEPIKKVVTQNFTKGFIENALHVSTFNELEDKVIVEFDLSKKEDRLIEKFIREEPTIRAVQLNEISFEDKAEKHTEDDMSLVTETMAKVYSDQHLYEKAIIVYEKLSLKFPEKKLYFATQIEKLRQLGQV</sequence>
<dbReference type="EMBL" id="FXSZ01000001">
    <property type="protein sequence ID" value="SMO40139.1"/>
    <property type="molecule type" value="Genomic_DNA"/>
</dbReference>
<evidence type="ECO:0000313" key="2">
    <source>
        <dbReference type="Proteomes" id="UP000315971"/>
    </source>
</evidence>
<proteinExistence type="predicted"/>
<accession>A0A521AZB8</accession>
<gene>
    <name evidence="1" type="ORF">SAMN06265350_101542</name>
</gene>
<protein>
    <recommendedName>
        <fullName evidence="3">Tetratricopeptide repeat-containing protein</fullName>
    </recommendedName>
</protein>
<dbReference type="Proteomes" id="UP000315971">
    <property type="component" value="Unassembled WGS sequence"/>
</dbReference>